<feature type="compositionally biased region" description="Low complexity" evidence="15">
    <location>
        <begin position="17"/>
        <end position="35"/>
    </location>
</feature>
<dbReference type="Gene3D" id="6.10.140.1060">
    <property type="match status" value="1"/>
</dbReference>
<organism evidence="17 18">
    <name type="scientific">Naegleria fowleri</name>
    <name type="common">Brain eating amoeba</name>
    <dbReference type="NCBI Taxonomy" id="5763"/>
    <lineage>
        <taxon>Eukaryota</taxon>
        <taxon>Discoba</taxon>
        <taxon>Heterolobosea</taxon>
        <taxon>Tetramitia</taxon>
        <taxon>Eutetramitia</taxon>
        <taxon>Vahlkampfiidae</taxon>
        <taxon>Naegleria</taxon>
    </lineage>
</organism>
<dbReference type="VEuPathDB" id="AmoebaDB:NF0011790"/>
<evidence type="ECO:0000256" key="8">
    <source>
        <dbReference type="ARBA" id="ARBA00023017"/>
    </source>
</evidence>
<comment type="caution">
    <text evidence="17">The sequence shown here is derived from an EMBL/GenBank/DDBJ whole genome shotgun (WGS) entry which is preliminary data.</text>
</comment>
<dbReference type="InterPro" id="IPR013602">
    <property type="entry name" value="Dynein_heavy_linker"/>
</dbReference>
<dbReference type="GO" id="GO:0045505">
    <property type="term" value="F:dynein intermediate chain binding"/>
    <property type="evidence" value="ECO:0007669"/>
    <property type="project" value="InterPro"/>
</dbReference>
<dbReference type="InterPro" id="IPR041589">
    <property type="entry name" value="DNAH3_AAA_lid_1"/>
</dbReference>
<dbReference type="Pfam" id="PF12777">
    <property type="entry name" value="MT"/>
    <property type="match status" value="1"/>
</dbReference>
<keyword evidence="7" id="KW-0067">ATP-binding</keyword>
<dbReference type="GO" id="GO:0051959">
    <property type="term" value="F:dynein light intermediate chain binding"/>
    <property type="evidence" value="ECO:0007669"/>
    <property type="project" value="InterPro"/>
</dbReference>
<evidence type="ECO:0000256" key="14">
    <source>
        <dbReference type="SAM" id="Coils"/>
    </source>
</evidence>
<evidence type="ECO:0000256" key="5">
    <source>
        <dbReference type="ARBA" id="ARBA00022737"/>
    </source>
</evidence>
<dbReference type="InterPro" id="IPR024317">
    <property type="entry name" value="Dynein_heavy_chain_D4_dom"/>
</dbReference>
<dbReference type="Pfam" id="PF12780">
    <property type="entry name" value="AAA_8"/>
    <property type="match status" value="1"/>
</dbReference>
<keyword evidence="11" id="KW-0505">Motor protein</keyword>
<dbReference type="InterPro" id="IPR026983">
    <property type="entry name" value="DHC"/>
</dbReference>
<dbReference type="Gene3D" id="1.10.472.130">
    <property type="match status" value="1"/>
</dbReference>
<dbReference type="Gene3D" id="3.20.180.20">
    <property type="entry name" value="Dynein heavy chain, N-terminal domain 2"/>
    <property type="match status" value="1"/>
</dbReference>
<dbReference type="InterPro" id="IPR042228">
    <property type="entry name" value="Dynein_linker_3"/>
</dbReference>
<keyword evidence="12" id="KW-0206">Cytoskeleton</keyword>
<comment type="subcellular location">
    <subcellularLocation>
        <location evidence="1">Cytoplasm</location>
        <location evidence="1">Cytoskeleton</location>
        <location evidence="1">Cilium axoneme</location>
    </subcellularLocation>
</comment>
<dbReference type="Pfam" id="PF03028">
    <property type="entry name" value="Dynein_heavy"/>
    <property type="match status" value="1"/>
</dbReference>
<dbReference type="InterPro" id="IPR027417">
    <property type="entry name" value="P-loop_NTPase"/>
</dbReference>
<dbReference type="InterPro" id="IPR035699">
    <property type="entry name" value="AAA_6"/>
</dbReference>
<dbReference type="SMART" id="SM00382">
    <property type="entry name" value="AAA"/>
    <property type="match status" value="2"/>
</dbReference>
<evidence type="ECO:0000256" key="1">
    <source>
        <dbReference type="ARBA" id="ARBA00004430"/>
    </source>
</evidence>
<evidence type="ECO:0000256" key="9">
    <source>
        <dbReference type="ARBA" id="ARBA00023054"/>
    </source>
</evidence>
<dbReference type="InterPro" id="IPR035706">
    <property type="entry name" value="AAA_9"/>
</dbReference>
<dbReference type="OMA" id="VESFDWQ"/>
<dbReference type="InterPro" id="IPR043157">
    <property type="entry name" value="Dynein_AAA1S"/>
</dbReference>
<dbReference type="VEuPathDB" id="AmoebaDB:NF0011800"/>
<evidence type="ECO:0000256" key="15">
    <source>
        <dbReference type="SAM" id="MobiDB-lite"/>
    </source>
</evidence>
<dbReference type="GO" id="GO:0005930">
    <property type="term" value="C:axoneme"/>
    <property type="evidence" value="ECO:0007669"/>
    <property type="project" value="UniProtKB-SubCell"/>
</dbReference>
<evidence type="ECO:0000256" key="6">
    <source>
        <dbReference type="ARBA" id="ARBA00022741"/>
    </source>
</evidence>
<dbReference type="Pfam" id="PF18198">
    <property type="entry name" value="AAA_lid_11"/>
    <property type="match status" value="1"/>
</dbReference>
<keyword evidence="10" id="KW-0969">Cilium</keyword>
<dbReference type="Gene3D" id="1.20.140.100">
    <property type="entry name" value="Dynein heavy chain, N-terminal domain 2"/>
    <property type="match status" value="1"/>
</dbReference>
<keyword evidence="5" id="KW-0677">Repeat</keyword>
<dbReference type="RefSeq" id="XP_044569845.1">
    <property type="nucleotide sequence ID" value="XM_044704824.1"/>
</dbReference>
<dbReference type="GO" id="GO:0008569">
    <property type="term" value="F:minus-end-directed microtubule motor activity"/>
    <property type="evidence" value="ECO:0007669"/>
    <property type="project" value="InterPro"/>
</dbReference>
<dbReference type="FunFam" id="3.40.50.300:FF:000063">
    <property type="entry name" value="dynein heavy chain 6, axonemal"/>
    <property type="match status" value="1"/>
</dbReference>
<dbReference type="Gene3D" id="1.10.287.2620">
    <property type="match status" value="1"/>
</dbReference>
<dbReference type="VEuPathDB" id="AmoebaDB:NF0011810"/>
<reference evidence="17 18" key="1">
    <citation type="journal article" date="2019" name="Sci. Rep.">
        <title>Nanopore sequencing improves the draft genome of the human pathogenic amoeba Naegleria fowleri.</title>
        <authorList>
            <person name="Liechti N."/>
            <person name="Schurch N."/>
            <person name="Bruggmann R."/>
            <person name="Wittwer M."/>
        </authorList>
    </citation>
    <scope>NUCLEOTIDE SEQUENCE [LARGE SCALE GENOMIC DNA]</scope>
    <source>
        <strain evidence="17 18">ATCC 30894</strain>
    </source>
</reference>
<dbReference type="FunFam" id="3.20.180.20:FF:000003">
    <property type="entry name" value="Dynein heavy chain 12, axonemal"/>
    <property type="match status" value="1"/>
</dbReference>
<dbReference type="Gene3D" id="1.20.920.20">
    <property type="match status" value="1"/>
</dbReference>
<dbReference type="Gene3D" id="1.20.1270.280">
    <property type="match status" value="1"/>
</dbReference>
<dbReference type="GO" id="GO:0005524">
    <property type="term" value="F:ATP binding"/>
    <property type="evidence" value="ECO:0007669"/>
    <property type="project" value="UniProtKB-KW"/>
</dbReference>
<evidence type="ECO:0000256" key="10">
    <source>
        <dbReference type="ARBA" id="ARBA00023069"/>
    </source>
</evidence>
<dbReference type="InterPro" id="IPR041658">
    <property type="entry name" value="AAA_lid_11"/>
</dbReference>
<dbReference type="Gene3D" id="3.10.490.20">
    <property type="match status" value="1"/>
</dbReference>
<dbReference type="GeneID" id="68107389"/>
<dbReference type="VEuPathDB" id="AmoebaDB:NfTy_025260"/>
<keyword evidence="8" id="KW-0243">Dynein</keyword>
<evidence type="ECO:0000313" key="17">
    <source>
        <dbReference type="EMBL" id="KAF0985132.1"/>
    </source>
</evidence>
<dbReference type="FunFam" id="1.10.8.1220:FF:000001">
    <property type="entry name" value="Dynein axonemal heavy chain 5"/>
    <property type="match status" value="1"/>
</dbReference>
<dbReference type="InterPro" id="IPR024743">
    <property type="entry name" value="Dynein_HC_stalk"/>
</dbReference>
<dbReference type="InterPro" id="IPR043160">
    <property type="entry name" value="Dynein_C_barrel"/>
</dbReference>
<dbReference type="Gene3D" id="1.20.58.1120">
    <property type="match status" value="1"/>
</dbReference>
<feature type="coiled-coil region" evidence="14">
    <location>
        <begin position="2904"/>
        <end position="2962"/>
    </location>
</feature>
<dbReference type="InterPro" id="IPR042219">
    <property type="entry name" value="AAA_lid_11_sf"/>
</dbReference>
<dbReference type="InterPro" id="IPR041466">
    <property type="entry name" value="Dynein_AAA5_ext"/>
</dbReference>
<evidence type="ECO:0000313" key="18">
    <source>
        <dbReference type="Proteomes" id="UP000444721"/>
    </source>
</evidence>
<dbReference type="VEuPathDB" id="AmoebaDB:NF0011780"/>
<dbReference type="InterPro" id="IPR003593">
    <property type="entry name" value="AAA+_ATPase"/>
</dbReference>
<dbReference type="FunFam" id="1.10.8.710:FF:000004">
    <property type="entry name" value="Dynein axonemal heavy chain 6"/>
    <property type="match status" value="1"/>
</dbReference>
<evidence type="ECO:0000256" key="7">
    <source>
        <dbReference type="ARBA" id="ARBA00022840"/>
    </source>
</evidence>
<keyword evidence="6" id="KW-0547">Nucleotide-binding</keyword>
<comment type="similarity">
    <text evidence="2">Belongs to the dynein heavy chain family.</text>
</comment>
<dbReference type="Pfam" id="PF18199">
    <property type="entry name" value="Dynein_C"/>
    <property type="match status" value="1"/>
</dbReference>
<keyword evidence="9 14" id="KW-0175">Coiled coil</keyword>
<name>A0A6A5CDG2_NAEFO</name>
<keyword evidence="18" id="KW-1185">Reference proteome</keyword>
<dbReference type="Gene3D" id="1.10.8.1220">
    <property type="match status" value="1"/>
</dbReference>
<dbReference type="FunFam" id="3.40.50.300:FF:002141">
    <property type="entry name" value="Dynein heavy chain"/>
    <property type="match status" value="1"/>
</dbReference>
<dbReference type="FunFam" id="1.20.920.30:FF:000002">
    <property type="entry name" value="Dynein axonemal heavy chain 3"/>
    <property type="match status" value="1"/>
</dbReference>
<dbReference type="Gene3D" id="3.40.50.300">
    <property type="entry name" value="P-loop containing nucleotide triphosphate hydrolases"/>
    <property type="match status" value="5"/>
</dbReference>
<dbReference type="OrthoDB" id="5593012at2759"/>
<dbReference type="Pfam" id="PF17852">
    <property type="entry name" value="Dynein_AAA_lid"/>
    <property type="match status" value="1"/>
</dbReference>
<dbReference type="InterPro" id="IPR041228">
    <property type="entry name" value="Dynein_C"/>
</dbReference>
<dbReference type="FunFam" id="1.20.58.1120:FF:000007">
    <property type="entry name" value="Dynein heavy chain 4"/>
    <property type="match status" value="1"/>
</dbReference>
<feature type="region of interest" description="Disordered" evidence="15">
    <location>
        <begin position="16"/>
        <end position="36"/>
    </location>
</feature>
<dbReference type="Pfam" id="PF12775">
    <property type="entry name" value="AAA_7"/>
    <property type="match status" value="1"/>
</dbReference>
<evidence type="ECO:0000256" key="11">
    <source>
        <dbReference type="ARBA" id="ARBA00023175"/>
    </source>
</evidence>
<dbReference type="Pfam" id="PF12774">
    <property type="entry name" value="AAA_6"/>
    <property type="match status" value="1"/>
</dbReference>
<protein>
    <recommendedName>
        <fullName evidence="16">AAA+ ATPase domain-containing protein</fullName>
    </recommendedName>
</protein>
<sequence length="4129" mass="476261">MKKGFQFNQNTTNSFWGGASLANNNENEGSNMNMSKKTLPDELSMKAEQSMFSKTLKTRLYSNRDEKLSIGCENITFSKVSNVQKPKDINNDLFPAQKKVKPNELDFLNKTDETMQLVNIRSSTPLNRIQQNDDKAEKVDKNLIKLKPIGIQSPRVEIDNNLINSGRKNPMWFIDRIKKNPSSMEYVYLVPLQEDTTEPYNPYKLQIVPHSFINDKADYYTMSASGVTHFINGEADFTPLSRWIQEHDTFQKILKIKFFKNFRKWKAFYFFKKMIIRKNRALASATLTERLFFINNCKAMRDIRMECIKITELELFKDNKGDTLTVDEFSKIQETQKDEISKRLLEICENITDITYEACRDTMIAAGFGDRFSDLEQIPDPEQKHKEFSGYNQAQKNQDEMEEDDADDNAPLNRSTRAVSSKRGNRGNLATNYPSYNMTYTEKSLKRKVCKRIINFIRLADFLVLDALIELVEKSVERILNKITTLSKNSEKDIEEEIMQLGLIGTDDLEIVPLFKVEIRLNDQRLQILPSREQFDKRVAKVIEGFFDAIKIEKFITKKKFEEYTDPVVNDKGAEAIVSEGITIKERIVRRESYDRLVKSIKETMSLAFKDVEKYAKEYEPLKIKHLENKEMLETDMTVIKEKDYPLEWFQAEMNKYKEQDIEVKQMRTYKYKGIFYVDTQKLKETFLPSPGECLLKLHKILPELSKEKNIALYKKLEKSMERFKAFPASVEDFVEFLHFVEKTVASLDDLETEFKTVFDFYKLMEEEKVKVPLEDKNFFQDYTVSTISTLRSSISRAEDSKEDRINKFSVDLKRKIDDLRGEIQDFSEKSKDAMVFEVNNTESLERIEEVIAYLTDLKNGMDKAQKRFAELVGYQELFKVKPDTIDEMPSISKEIDLKLKLWTTMKSWIIFESENKCKIFKEVVAEDIKRNVDQFQYTASHLQKNSETENPVISKLLDYTDHWRIVLPIIEDLKNVSLRTRHWRVLDNIVGTTISERNFELSLLFDPDIVDKRKKIQEVSEQASNEASLEEQLKKVKENWFKAEFPIVAHKDMTIIGSVEDIVALLEDDRIVLSTILSSRFVAAIKDQVEELYNDLNLIYATIHEIIYCQRKWMYLENVFVSADIAAELKEDHKLFVSIDRFYKEAMKRAKEVKNVHRVIIGAESSVKSSLYDKLKGHNMHLDKIEKSLEEYLKKKRNLFPRFYFLSNEDLIDILSHTSNPQAVQPYLPQCFEGMKSLDIDSSKYVKGMVSKEGERVQFVSTTTRADDVVEDWLREVEQHMFDTLRQFMKRAVRDYPKKERTVWMRDHIAQVVLTVSQIFWCYEVTNCLTSENPKKELEKFYEKSITLLNDLAYLTRTKLSSNERKLIGTMIILDVHARDVVKSMIEEGVDDVNNFGWLKQLRFYWESDVDDCIVRQSNSVFRYGYEYGGIQSRLVITPLTDRVYMTLTGALHLNLGGSPEGPAGTGKTESVKDLAKALARPCVVYNCSEGVTYTMMYQFFSGIVQVGAWACFDEFNRINAEVLSVIATQLLTIQDALKAKKTKFFLEDDQEISLRSTCGVFITMNPGYAGRTELPDNLKALFRPVAVMLPDYRMIAEVILFSEGYQDALPLSRKMTQLYKLSNEQLSSQDHYDFGMRAMKSVLVMAGELKRANPHLSESTTLMKAMIDSNLPKFVKEDVSLFQGIVSDLFPGIDAPVEKNAELEAGLLHIIERRKLEPVPAFVKKIVQFFDTLIIRHGVMLVGPTGGGKTEIRTVLGDTMNYLKDELNSTANHVNRVQQFLLNPKSITYGELYGVLNMTTQEWFDGLIPHFARKATKDTSDDKKWIIFDGPVDTLWIESMNSVLDDSKLLCLDNTERIQLNDKISFIFEVQDLAVASPATVSRCGMVFVDPTELGWRPYVSSWLKNSKISSSHADLKELLEKMFDEFVQDGLDFIRNQCEEDVPSTNLNLVTSLCGLMDALLLDHFEKLESEKSKQLMSLVFVFSYVWSIGANIIDSSMIEFDRFVKEKFKKSGLVPSNGTCYDFFVDFDSVCFVNWEILKPEFKYSSEVPFYEIIVPTVDTVRYSYLIQTLMKSEKPTLFNGRTGVGKTILINNALQSYEFKRHNESFTTELVSVQFSARTDSGRTREMIESKLVEKKKALYAPPGKKVVIFIDDLNMPNLEQFGAQPPIELIRQMIGCGGFYDVSNREEFPWKVVHDSTVAAACGPPGGGRNPTTPRLLRLFHLLRIPELSKNSMTIIFESILDGFFSSHSFSEEIRGLTKPLVKTAIELYGKVCDRFRPTPNCAHYTFNLRDLSKVFQGMLQMNPNNAKDSNTILKLFSHETSRCMFDRLINTHDRSDFTAMIIDLLKRYFKGQNWDENDFMGENAILFGNFMDQGDSEEKLYQQINVTKLPAELDDYQMRYNLNNAGQLDLVFFPDASKHITRITRILSQKRSNALLIGVGGSGKQSLTRLSSFIVGYKTFEISLKRNYDIEDFREDLRNLFRMAGGVEGGPVVFLITDAHIVDDSFLEDINNILNTGEVPNLFPSDEKEKLINEIRPIAQKAGVSENRDAIFSHFIKRVRDNLHIVICMSPVGDDFRRRIRMFPSLVNCTTINWFDEWPAVALRGVAQRKFEKINVGNENLKQRIVDTCVLIHRDVVDITKKFEEETRRKFYITPSHYLEFINFYGDLLEEQRLELKEAKDKLQKGLFTLQEANNKVASCEKEIEQLQPILEQKTIENTAITKEVLEKKAQADKDNEIISAEKKEIDEKAKIAEAMKKDADDKLKDVLPALEEAEKAVSELGGPELNMIRSYQNPVMPVKTTLEGVLILLGEKKTDWEAAQKAMSAMDFKKRILTFKETMKERVTPQIVAKIKKLMKDENFQEAVVYKASGPAGSLCKWVRKMVEYYEVEKVVQPLMESAAAAQEELEKLLSTLRIKEAELQKKTEYLAQLQKQLEENNREKIMLQEQKEISERRLVAAKKLTVSLKEEYERWTLSVAEFDERIKNIVGDMFIASAFIIYCGPLTSPYRKELLDKWCEYCKEHSIPFSDNYSLDKVIADPIGIRDWGMQGLPMDHYSIQNAIIVTRTKRWPLLIDPQEQANSWIKNMEKGNTLKLLKQSEDNYIKTLESYITTGKPVMIEGLAEKIDPTLQPILNKEVFKSKGKLVMKIGNAEIDFSPSFKLYLTTKLSNPHYLPEICNKVTLVNFTVTTKGLEDQLLADVVRILESSLEEERDRLIVSVADDKKTLKKIEKKILDSLSSVKEDENILDKTQIIKSLDDSKNTSNVIKDRVKDAAETELKIDQAREKYRIIAVRGSILYFVLADLANIDPMYQYSLEYFKDIFNKCIRQTKEQHHDLSTEQLLPILISNITEYIFTNVCRGLFEKDKIIFSFLICTRILLYDQVIDENEWLLFLRGAPLTYDSKNELSNWLSDLSWNLLTALDAEIPQLKGLKASVTGNLFTWKKYFEDTEAYGKELPFAWEEKIKPFHKLLLIKCFAEEQVLLASKEFVKNHLGESFIRPPGLDLEKALSDSTPSTPITFILSQGADPTSMLKRFAAEKEHELHIKSLGQGQEVSAKKLIERGRKNGEWVLLQNCHLFVSFMPTLENIIAEFSSPMAVVHKDFRLWLTSMPSKDFPIPILQNSVKVTNEPPKGLRSNLARTYNEISDEYFNGFEESEKFPECSKKLAFRKLLFGLCLFHGVIQERKKFGPLGWNIKYEFNDSDLSVAQLWLKMFLKERENIPWDSLNYVIGEIVYGGRVTDPNDRRVLLTILSQYFSNRILSHDYKFAPSDIYRIPSSDPIDDYRQFISSLPDNDEPAIFNMHQNANMVFQMQETHYLISTVMGTQSVSSGGSKQHHMEYIVTEIANKILSKLPENLSKSEAGKNTFIRTEKGAMHSLSTVLSHEMMKFNKLLDKIRSTLTELQKAINGLVLMSSELEKTFKSLLNNEVPDLWAAYPSRKPLGSWIEDLVERVAFMRNWLRNGLPKVFWLSGFFFPQGFFTGVLQTYARKYNVEIDSLSFSFRIMHEMTPEEIEEGPEDGVYVYGLYLNGAKWNKDKETLEESDNGEMNVKMPIIHFLPEKNHKTSPKCYECPLYKTSERKGKLSSLGQSTNFVISVELPTEKPPSHWVSEGVAMLCQLDI</sequence>
<evidence type="ECO:0000256" key="4">
    <source>
        <dbReference type="ARBA" id="ARBA00022701"/>
    </source>
</evidence>
<dbReference type="FunFam" id="3.40.50.300:FF:000362">
    <property type="entry name" value="Dynein, axonemal, heavy chain 6"/>
    <property type="match status" value="1"/>
</dbReference>
<dbReference type="FunFam" id="3.10.490.20:FF:000005">
    <property type="entry name" value="Dynein axonemal heavy chain 6"/>
    <property type="match status" value="1"/>
</dbReference>
<dbReference type="FunFam" id="1.20.920.20:FF:000001">
    <property type="entry name" value="dynein heavy chain 2, axonemal"/>
    <property type="match status" value="1"/>
</dbReference>
<dbReference type="EMBL" id="VFQX01000001">
    <property type="protein sequence ID" value="KAF0985132.1"/>
    <property type="molecule type" value="Genomic_DNA"/>
</dbReference>
<dbReference type="Proteomes" id="UP000444721">
    <property type="component" value="Unassembled WGS sequence"/>
</dbReference>
<dbReference type="Pfam" id="PF08393">
    <property type="entry name" value="DHC_N2"/>
    <property type="match status" value="1"/>
</dbReference>
<keyword evidence="4" id="KW-0493">Microtubule</keyword>
<dbReference type="GO" id="GO:0030286">
    <property type="term" value="C:dynein complex"/>
    <property type="evidence" value="ECO:0007669"/>
    <property type="project" value="UniProtKB-KW"/>
</dbReference>
<dbReference type="PANTHER" id="PTHR22878">
    <property type="entry name" value="DYNEIN HEAVY CHAIN 6, AXONEMAL-LIKE-RELATED"/>
    <property type="match status" value="1"/>
</dbReference>
<dbReference type="InterPro" id="IPR004273">
    <property type="entry name" value="Dynein_heavy_D6_P-loop"/>
</dbReference>
<dbReference type="VEuPathDB" id="AmoebaDB:NF0011770"/>
<keyword evidence="3" id="KW-0963">Cytoplasm</keyword>
<dbReference type="SUPFAM" id="SSF52540">
    <property type="entry name" value="P-loop containing nucleoside triphosphate hydrolases"/>
    <property type="match status" value="4"/>
</dbReference>
<accession>A0A6A5CDG2</accession>
<evidence type="ECO:0000256" key="12">
    <source>
        <dbReference type="ARBA" id="ARBA00023212"/>
    </source>
</evidence>
<dbReference type="Gene3D" id="1.10.8.720">
    <property type="entry name" value="Region D6 of dynein motor"/>
    <property type="match status" value="1"/>
</dbReference>
<evidence type="ECO:0000256" key="3">
    <source>
        <dbReference type="ARBA" id="ARBA00022490"/>
    </source>
</evidence>
<evidence type="ECO:0000256" key="13">
    <source>
        <dbReference type="ARBA" id="ARBA00023273"/>
    </source>
</evidence>
<gene>
    <name evidence="17" type="ORF">FDP41_000171</name>
</gene>
<dbReference type="FunFam" id="1.10.8.720:FF:000001">
    <property type="entry name" value="dynein heavy chain 7, axonemal"/>
    <property type="match status" value="1"/>
</dbReference>
<feature type="coiled-coil region" evidence="14">
    <location>
        <begin position="2669"/>
        <end position="2703"/>
    </location>
</feature>
<feature type="domain" description="AAA+ ATPase" evidence="16">
    <location>
        <begin position="1457"/>
        <end position="1595"/>
    </location>
</feature>
<dbReference type="Gene3D" id="1.10.8.710">
    <property type="match status" value="1"/>
</dbReference>
<keyword evidence="13" id="KW-0966">Cell projection</keyword>
<dbReference type="VEuPathDB" id="AmoebaDB:NF0011760"/>
<feature type="region of interest" description="Disordered" evidence="15">
    <location>
        <begin position="383"/>
        <end position="426"/>
    </location>
</feature>
<dbReference type="Pfam" id="PF12781">
    <property type="entry name" value="AAA_9"/>
    <property type="match status" value="1"/>
</dbReference>
<dbReference type="VEuPathDB" id="AmoebaDB:FDP41_000171"/>
<proteinExistence type="inferred from homology"/>
<evidence type="ECO:0000256" key="2">
    <source>
        <dbReference type="ARBA" id="ARBA00008887"/>
    </source>
</evidence>
<dbReference type="FunFam" id="3.40.50.300:FF:000049">
    <property type="entry name" value="Dynein, axonemal, heavy chain 5"/>
    <property type="match status" value="1"/>
</dbReference>
<feature type="domain" description="AAA+ ATPase" evidence="16">
    <location>
        <begin position="2077"/>
        <end position="2232"/>
    </location>
</feature>
<dbReference type="GO" id="GO:0007018">
    <property type="term" value="P:microtubule-based movement"/>
    <property type="evidence" value="ECO:0007669"/>
    <property type="project" value="InterPro"/>
</dbReference>
<dbReference type="FunFam" id="1.10.287.2620:FF:000001">
    <property type="entry name" value="Cytoplasmic dynein heavy chain 1"/>
    <property type="match status" value="1"/>
</dbReference>
<dbReference type="Gene3D" id="1.20.920.30">
    <property type="match status" value="1"/>
</dbReference>
<dbReference type="Pfam" id="PF17857">
    <property type="entry name" value="AAA_lid_1"/>
    <property type="match status" value="1"/>
</dbReference>
<dbReference type="InterPro" id="IPR042222">
    <property type="entry name" value="Dynein_2_N"/>
</dbReference>
<dbReference type="GO" id="GO:0005874">
    <property type="term" value="C:microtubule"/>
    <property type="evidence" value="ECO:0007669"/>
    <property type="project" value="UniProtKB-KW"/>
</dbReference>
<evidence type="ECO:0000259" key="16">
    <source>
        <dbReference type="SMART" id="SM00382"/>
    </source>
</evidence>
<dbReference type="PANTHER" id="PTHR22878:SF68">
    <property type="entry name" value="DYNEIN HEAVY CHAIN 6, AXONEMAL-LIKE"/>
    <property type="match status" value="1"/>
</dbReference>